<dbReference type="EMBL" id="LOPU01000030">
    <property type="protein sequence ID" value="KTG08491.1"/>
    <property type="molecule type" value="Genomic_DNA"/>
</dbReference>
<dbReference type="InterPro" id="IPR055774">
    <property type="entry name" value="DUF7350"/>
</dbReference>
<evidence type="ECO:0000313" key="2">
    <source>
        <dbReference type="EMBL" id="KTG08491.1"/>
    </source>
</evidence>
<sequence length="346" mass="37380">MLGALGAGTAGVLAGCLGGFERQSAWRDPPLVENRPAAVYVPAVEEGMKMYGTTTAGPYGVALSYSYPHRFWTVSGTKRNKTPVTADDSIHLMVSIWDEATERTIPLDSGVGIELTRDGSLVSEEVAYPMLSQQMGLHYGANYALDGAGTYSATVTIGGLSVRRTGAFEERFETPQTATFEFEFDTDDLYDIDIREFPDRQGSRDAVAPMEMMHPLGRVRDTESLPGTLLGTAEADAVFRAYLVDDGSRFGVDGAYLYVVAATPYNGFVLPMMGLRATLTSDGDTSLDGPLTRSIEPTIGYHYGTGVEGAVETGDLRLTVEVPPQVSRHDGYETAFFDVDTVEVGW</sequence>
<dbReference type="AlphaFoldDB" id="A0A0W1R5G1"/>
<reference evidence="2 3" key="1">
    <citation type="submission" date="2015-12" db="EMBL/GenBank/DDBJ databases">
        <title>Haloprofundus marisrubri gen. nov., sp. nov., an extremely halophilic archaeon isolated from the Discovery deep brine-seawater interface in the Red Sea.</title>
        <authorList>
            <person name="Zhang G."/>
            <person name="Stingl U."/>
            <person name="Rashid M."/>
        </authorList>
    </citation>
    <scope>NUCLEOTIDE SEQUENCE [LARGE SCALE GENOMIC DNA]</scope>
    <source>
        <strain evidence="2 3">SB9</strain>
    </source>
</reference>
<name>A0A0W1R5G1_9EURY</name>
<keyword evidence="3" id="KW-1185">Reference proteome</keyword>
<protein>
    <submittedName>
        <fullName evidence="2">Iron transporter</fullName>
    </submittedName>
</protein>
<comment type="caution">
    <text evidence="2">The sequence shown here is derived from an EMBL/GenBank/DDBJ whole genome shotgun (WGS) entry which is preliminary data.</text>
</comment>
<evidence type="ECO:0000313" key="3">
    <source>
        <dbReference type="Proteomes" id="UP000054387"/>
    </source>
</evidence>
<gene>
    <name evidence="2" type="ORF">AUR64_17560</name>
</gene>
<organism evidence="2 3">
    <name type="scientific">Haloprofundus marisrubri</name>
    <dbReference type="NCBI Taxonomy" id="1514971"/>
    <lineage>
        <taxon>Archaea</taxon>
        <taxon>Methanobacteriati</taxon>
        <taxon>Methanobacteriota</taxon>
        <taxon>Stenosarchaea group</taxon>
        <taxon>Halobacteria</taxon>
        <taxon>Halobacteriales</taxon>
        <taxon>Haloferacaceae</taxon>
        <taxon>Haloprofundus</taxon>
    </lineage>
</organism>
<dbReference type="STRING" id="1514971.AUR64_17560"/>
<dbReference type="OrthoDB" id="156174at2157"/>
<dbReference type="Proteomes" id="UP000054387">
    <property type="component" value="Unassembled WGS sequence"/>
</dbReference>
<accession>A0A0W1R5G1</accession>
<evidence type="ECO:0000259" key="1">
    <source>
        <dbReference type="Pfam" id="PF24041"/>
    </source>
</evidence>
<dbReference type="InterPro" id="IPR038482">
    <property type="entry name" value="Tp34-type_sf"/>
</dbReference>
<dbReference type="Gene3D" id="2.60.40.2480">
    <property type="entry name" value="Periplasmic metal-binding protein Tp34-type"/>
    <property type="match status" value="1"/>
</dbReference>
<feature type="domain" description="DUF7350" evidence="1">
    <location>
        <begin position="224"/>
        <end position="344"/>
    </location>
</feature>
<proteinExistence type="predicted"/>
<dbReference type="RefSeq" id="WP_058582775.1">
    <property type="nucleotide sequence ID" value="NZ_LOPU01000030.1"/>
</dbReference>
<dbReference type="Pfam" id="PF24041">
    <property type="entry name" value="DUF7350"/>
    <property type="match status" value="1"/>
</dbReference>